<organism evidence="11 12">
    <name type="scientific">Salinisphaera japonica YTM-1</name>
    <dbReference type="NCBI Taxonomy" id="1209778"/>
    <lineage>
        <taxon>Bacteria</taxon>
        <taxon>Pseudomonadati</taxon>
        <taxon>Pseudomonadota</taxon>
        <taxon>Gammaproteobacteria</taxon>
        <taxon>Salinisphaerales</taxon>
        <taxon>Salinisphaeraceae</taxon>
        <taxon>Salinisphaera</taxon>
    </lineage>
</organism>
<comment type="caution">
    <text evidence="11">The sequence shown here is derived from an EMBL/GenBank/DDBJ whole genome shotgun (WGS) entry which is preliminary data.</text>
</comment>
<dbReference type="GO" id="GO:0009088">
    <property type="term" value="P:threonine biosynthetic process"/>
    <property type="evidence" value="ECO:0007669"/>
    <property type="project" value="UniProtKB-UniRule"/>
</dbReference>
<keyword evidence="4 8" id="KW-0547">Nucleotide-binding</keyword>
<evidence type="ECO:0000256" key="9">
    <source>
        <dbReference type="NCBIfam" id="TIGR00938"/>
    </source>
</evidence>
<feature type="domain" description="Aminoglycoside phosphotransferase" evidence="10">
    <location>
        <begin position="28"/>
        <end position="255"/>
    </location>
</feature>
<dbReference type="HAMAP" id="MF_00301">
    <property type="entry name" value="Homoser_kinase_2"/>
    <property type="match status" value="1"/>
</dbReference>
<evidence type="ECO:0000256" key="8">
    <source>
        <dbReference type="HAMAP-Rule" id="MF_00301"/>
    </source>
</evidence>
<dbReference type="Proteomes" id="UP000285310">
    <property type="component" value="Unassembled WGS sequence"/>
</dbReference>
<proteinExistence type="inferred from homology"/>
<comment type="catalytic activity">
    <reaction evidence="8">
        <text>L-homoserine + ATP = O-phospho-L-homoserine + ADP + H(+)</text>
        <dbReference type="Rhea" id="RHEA:13985"/>
        <dbReference type="ChEBI" id="CHEBI:15378"/>
        <dbReference type="ChEBI" id="CHEBI:30616"/>
        <dbReference type="ChEBI" id="CHEBI:57476"/>
        <dbReference type="ChEBI" id="CHEBI:57590"/>
        <dbReference type="ChEBI" id="CHEBI:456216"/>
        <dbReference type="EC" id="2.7.1.39"/>
    </reaction>
</comment>
<dbReference type="InterPro" id="IPR011009">
    <property type="entry name" value="Kinase-like_dom_sf"/>
</dbReference>
<dbReference type="InterPro" id="IPR005280">
    <property type="entry name" value="Homoserine_kinase_II"/>
</dbReference>
<dbReference type="Gene3D" id="3.90.1200.10">
    <property type="match status" value="1"/>
</dbReference>
<dbReference type="PANTHER" id="PTHR21064:SF6">
    <property type="entry name" value="AMINOGLYCOSIDE PHOSPHOTRANSFERASE DOMAIN-CONTAINING PROTEIN"/>
    <property type="match status" value="1"/>
</dbReference>
<dbReference type="EC" id="2.7.1.39" evidence="8 9"/>
<dbReference type="GO" id="GO:0004413">
    <property type="term" value="F:homoserine kinase activity"/>
    <property type="evidence" value="ECO:0007669"/>
    <property type="project" value="UniProtKB-UniRule"/>
</dbReference>
<evidence type="ECO:0000256" key="3">
    <source>
        <dbReference type="ARBA" id="ARBA00022697"/>
    </source>
</evidence>
<evidence type="ECO:0000313" key="12">
    <source>
        <dbReference type="Proteomes" id="UP000285310"/>
    </source>
</evidence>
<dbReference type="InParanoid" id="A0A423Q1D7"/>
<accession>A0A423Q1D7</accession>
<evidence type="ECO:0000256" key="2">
    <source>
        <dbReference type="ARBA" id="ARBA00022679"/>
    </source>
</evidence>
<dbReference type="RefSeq" id="WP_123656957.1">
    <property type="nucleotide sequence ID" value="NZ_AYKG01000003.1"/>
</dbReference>
<reference evidence="11 12" key="1">
    <citation type="submission" date="2013-10" db="EMBL/GenBank/DDBJ databases">
        <title>Salinisphaera japonica YTM-1 Genome Sequencing.</title>
        <authorList>
            <person name="Lai Q."/>
            <person name="Li C."/>
            <person name="Shao Z."/>
        </authorList>
    </citation>
    <scope>NUCLEOTIDE SEQUENCE [LARGE SCALE GENOMIC DNA]</scope>
    <source>
        <strain evidence="11 12">YTM-1</strain>
    </source>
</reference>
<name>A0A423Q1D7_9GAMM</name>
<dbReference type="NCBIfam" id="NF003558">
    <property type="entry name" value="PRK05231.1"/>
    <property type="match status" value="1"/>
</dbReference>
<dbReference type="UniPathway" id="UPA00050">
    <property type="reaction ID" value="UER00064"/>
</dbReference>
<comment type="similarity">
    <text evidence="7 8">Belongs to the pseudomonas-type ThrB family.</text>
</comment>
<dbReference type="AlphaFoldDB" id="A0A423Q1D7"/>
<dbReference type="PANTHER" id="PTHR21064">
    <property type="entry name" value="AMINOGLYCOSIDE PHOSPHOTRANSFERASE DOMAIN-CONTAINING PROTEIN-RELATED"/>
    <property type="match status" value="1"/>
</dbReference>
<evidence type="ECO:0000256" key="6">
    <source>
        <dbReference type="ARBA" id="ARBA00022840"/>
    </source>
</evidence>
<dbReference type="InterPro" id="IPR050249">
    <property type="entry name" value="Pseudomonas-type_ThrB"/>
</dbReference>
<keyword evidence="2 8" id="KW-0808">Transferase</keyword>
<dbReference type="SUPFAM" id="SSF56112">
    <property type="entry name" value="Protein kinase-like (PK-like)"/>
    <property type="match status" value="1"/>
</dbReference>
<gene>
    <name evidence="8" type="primary">thrB</name>
    <name evidence="11" type="ORF">SAJA_01890</name>
</gene>
<keyword evidence="5 8" id="KW-0418">Kinase</keyword>
<dbReference type="InterPro" id="IPR002575">
    <property type="entry name" value="Aminoglycoside_PTrfase"/>
</dbReference>
<comment type="pathway">
    <text evidence="8">Amino-acid biosynthesis; L-threonine biosynthesis; L-threonine from L-aspartate: step 4/5.</text>
</comment>
<dbReference type="Gene3D" id="3.30.200.20">
    <property type="entry name" value="Phosphorylase Kinase, domain 1"/>
    <property type="match status" value="1"/>
</dbReference>
<evidence type="ECO:0000313" key="11">
    <source>
        <dbReference type="EMBL" id="ROO31929.1"/>
    </source>
</evidence>
<dbReference type="GO" id="GO:0005524">
    <property type="term" value="F:ATP binding"/>
    <property type="evidence" value="ECO:0007669"/>
    <property type="project" value="UniProtKB-KW"/>
</dbReference>
<evidence type="ECO:0000256" key="5">
    <source>
        <dbReference type="ARBA" id="ARBA00022777"/>
    </source>
</evidence>
<protein>
    <recommendedName>
        <fullName evidence="8 9">Homoserine kinase</fullName>
        <shortName evidence="8">HK</shortName>
        <shortName evidence="8">HSK</shortName>
        <ecNumber evidence="8 9">2.7.1.39</ecNumber>
    </recommendedName>
</protein>
<keyword evidence="6 8" id="KW-0067">ATP-binding</keyword>
<dbReference type="Pfam" id="PF01636">
    <property type="entry name" value="APH"/>
    <property type="match status" value="1"/>
</dbReference>
<evidence type="ECO:0000256" key="1">
    <source>
        <dbReference type="ARBA" id="ARBA00022605"/>
    </source>
</evidence>
<keyword evidence="12" id="KW-1185">Reference proteome</keyword>
<dbReference type="EMBL" id="AYKG01000003">
    <property type="protein sequence ID" value="ROO31929.1"/>
    <property type="molecule type" value="Genomic_DNA"/>
</dbReference>
<evidence type="ECO:0000256" key="4">
    <source>
        <dbReference type="ARBA" id="ARBA00022741"/>
    </source>
</evidence>
<evidence type="ECO:0000256" key="7">
    <source>
        <dbReference type="ARBA" id="ARBA00038240"/>
    </source>
</evidence>
<keyword evidence="3 8" id="KW-0791">Threonine biosynthesis</keyword>
<dbReference type="CDD" id="cd05153">
    <property type="entry name" value="HomoserineK_II"/>
    <property type="match status" value="1"/>
</dbReference>
<sequence length="316" mass="35303">MSVYTRVTEHDLRALLADYAIGELEDHQGISAGVTNTNYFVDTTLGRWVLTLFEQSDPVELPFFMQLMDHLAAHGVPGAHPVARNDGGFLSSVQGKPAALVYRLEGASTQMPSPEQCRALGGVVAEMHRGVGGFTARQANPRDLTWIDAAAVRLFEALPADDCRLLVEEIEFQRQATEKHFNDLPRAVIHADLFRDNVLFRGDRVAGVIDFYYACHECLLFDLAGICSDWAWRDGEFLAAHWQAFLAAYTRRRPLTEAEIAAWPAMLRAVALRFWVSRLIDAYFPMGGPDVKIHDPAPFKHLLLAYRDDPPGLTLP</sequence>
<dbReference type="NCBIfam" id="TIGR00938">
    <property type="entry name" value="thrB_alt"/>
    <property type="match status" value="1"/>
</dbReference>
<evidence type="ECO:0000259" key="10">
    <source>
        <dbReference type="Pfam" id="PF01636"/>
    </source>
</evidence>
<keyword evidence="1 8" id="KW-0028">Amino-acid biosynthesis</keyword>
<dbReference type="OrthoDB" id="9777460at2"/>